<evidence type="ECO:0000313" key="4">
    <source>
        <dbReference type="EMBL" id="KAF9076186.1"/>
    </source>
</evidence>
<comment type="caution">
    <text evidence="4">The sequence shown here is derived from an EMBL/GenBank/DDBJ whole genome shotgun (WGS) entry which is preliminary data.</text>
</comment>
<dbReference type="PANTHER" id="PTHR46044:SF1">
    <property type="entry name" value="CN HYDROLASE DOMAIN-CONTAINING PROTEIN"/>
    <property type="match status" value="1"/>
</dbReference>
<organism evidence="4 5">
    <name type="scientific">Rhodocollybia butyracea</name>
    <dbReference type="NCBI Taxonomy" id="206335"/>
    <lineage>
        <taxon>Eukaryota</taxon>
        <taxon>Fungi</taxon>
        <taxon>Dikarya</taxon>
        <taxon>Basidiomycota</taxon>
        <taxon>Agaricomycotina</taxon>
        <taxon>Agaricomycetes</taxon>
        <taxon>Agaricomycetidae</taxon>
        <taxon>Agaricales</taxon>
        <taxon>Marasmiineae</taxon>
        <taxon>Omphalotaceae</taxon>
        <taxon>Rhodocollybia</taxon>
    </lineage>
</organism>
<keyword evidence="5" id="KW-1185">Reference proteome</keyword>
<feature type="domain" description="CN hydrolase" evidence="3">
    <location>
        <begin position="6"/>
        <end position="287"/>
    </location>
</feature>
<dbReference type="InterPro" id="IPR036526">
    <property type="entry name" value="C-N_Hydrolase_sf"/>
</dbReference>
<dbReference type="CDD" id="cd07564">
    <property type="entry name" value="nitrilases_CHs"/>
    <property type="match status" value="1"/>
</dbReference>
<comment type="similarity">
    <text evidence="1">Belongs to the carbon-nitrogen hydrolase superfamily. Nitrilase family.</text>
</comment>
<accession>A0A9P5UEF9</accession>
<dbReference type="Gene3D" id="3.60.110.10">
    <property type="entry name" value="Carbon-nitrogen hydrolase"/>
    <property type="match status" value="1"/>
</dbReference>
<evidence type="ECO:0000256" key="2">
    <source>
        <dbReference type="PROSITE-ProRule" id="PRU10139"/>
    </source>
</evidence>
<dbReference type="InterPro" id="IPR044149">
    <property type="entry name" value="Nitrilases_CHs"/>
</dbReference>
<evidence type="ECO:0000256" key="1">
    <source>
        <dbReference type="ARBA" id="ARBA00008129"/>
    </source>
</evidence>
<evidence type="ECO:0000313" key="5">
    <source>
        <dbReference type="Proteomes" id="UP000772434"/>
    </source>
</evidence>
<gene>
    <name evidence="4" type="ORF">BDP27DRAFT_1314032</name>
</gene>
<proteinExistence type="inferred from homology"/>
<dbReference type="GO" id="GO:0000257">
    <property type="term" value="F:nitrilase activity"/>
    <property type="evidence" value="ECO:0007669"/>
    <property type="project" value="UniProtKB-ARBA"/>
</dbReference>
<dbReference type="Pfam" id="PF00795">
    <property type="entry name" value="CN_hydrolase"/>
    <property type="match status" value="1"/>
</dbReference>
<dbReference type="AlphaFoldDB" id="A0A9P5UEF9"/>
<dbReference type="SUPFAM" id="SSF56317">
    <property type="entry name" value="Carbon-nitrogen hydrolase"/>
    <property type="match status" value="1"/>
</dbReference>
<dbReference type="PROSITE" id="PS00920">
    <property type="entry name" value="NITRIL_CHT_1"/>
    <property type="match status" value="1"/>
</dbReference>
<name>A0A9P5UEF9_9AGAR</name>
<keyword evidence="4" id="KW-0378">Hydrolase</keyword>
<dbReference type="GO" id="GO:0016836">
    <property type="term" value="F:hydro-lyase activity"/>
    <property type="evidence" value="ECO:0007669"/>
    <property type="project" value="UniProtKB-ARBA"/>
</dbReference>
<dbReference type="OrthoDB" id="10250282at2759"/>
<evidence type="ECO:0000259" key="3">
    <source>
        <dbReference type="PROSITE" id="PS50263"/>
    </source>
</evidence>
<dbReference type="InterPro" id="IPR003010">
    <property type="entry name" value="C-N_Hydrolase"/>
</dbReference>
<dbReference type="EMBL" id="JADNRY010000007">
    <property type="protein sequence ID" value="KAF9076186.1"/>
    <property type="molecule type" value="Genomic_DNA"/>
</dbReference>
<dbReference type="PANTHER" id="PTHR46044">
    <property type="entry name" value="NITRILASE"/>
    <property type="match status" value="1"/>
</dbReference>
<reference evidence="4" key="1">
    <citation type="submission" date="2020-11" db="EMBL/GenBank/DDBJ databases">
        <authorList>
            <consortium name="DOE Joint Genome Institute"/>
            <person name="Ahrendt S."/>
            <person name="Riley R."/>
            <person name="Andreopoulos W."/>
            <person name="Labutti K."/>
            <person name="Pangilinan J."/>
            <person name="Ruiz-Duenas F.J."/>
            <person name="Barrasa J.M."/>
            <person name="Sanchez-Garcia M."/>
            <person name="Camarero S."/>
            <person name="Miyauchi S."/>
            <person name="Serrano A."/>
            <person name="Linde D."/>
            <person name="Babiker R."/>
            <person name="Drula E."/>
            <person name="Ayuso-Fernandez I."/>
            <person name="Pacheco R."/>
            <person name="Padilla G."/>
            <person name="Ferreira P."/>
            <person name="Barriuso J."/>
            <person name="Kellner H."/>
            <person name="Castanera R."/>
            <person name="Alfaro M."/>
            <person name="Ramirez L."/>
            <person name="Pisabarro A.G."/>
            <person name="Kuo A."/>
            <person name="Tritt A."/>
            <person name="Lipzen A."/>
            <person name="He G."/>
            <person name="Yan M."/>
            <person name="Ng V."/>
            <person name="Cullen D."/>
            <person name="Martin F."/>
            <person name="Rosso M.-N."/>
            <person name="Henrissat B."/>
            <person name="Hibbett D."/>
            <person name="Martinez A.T."/>
            <person name="Grigoriev I.V."/>
        </authorList>
    </citation>
    <scope>NUCLEOTIDE SEQUENCE</scope>
    <source>
        <strain evidence="4">AH 40177</strain>
    </source>
</reference>
<feature type="active site" description="Proton acceptor" evidence="2">
    <location>
        <position position="47"/>
    </location>
</feature>
<dbReference type="PROSITE" id="PS50263">
    <property type="entry name" value="CN_HYDROLASE"/>
    <property type="match status" value="1"/>
</dbReference>
<sequence length="316" mass="34603">MSPRIVVASVVQTCTQAYSLSDTLDKMEKLTRVASERDGAQIVVFPEAFIGGYPKMSTFGCVVGDRSAEGREEYLQYHNAAIEIPSPAISRIEKISRESNIFIVTGVIERDGGTLYCTAIFVDPTKGFVGKHRKLVPTASERLIWGQGDGSTLPVYEASFVSTAERSLKVNAKMSASICWENYMPLLRTYYYSLGTQIYCAPTVDARPVWQNSMVHIAIEGRCFVLSACQFAQEKDYPDGHPVADMNARNENNVMIAGGSVIVSPLGKILAGPLLGEEGVLTAALDLNDCIRGKFDLDTTGHYARPDVFELKANVH</sequence>
<dbReference type="Proteomes" id="UP000772434">
    <property type="component" value="Unassembled WGS sequence"/>
</dbReference>
<protein>
    <submittedName>
        <fullName evidence="4">Carbon-nitrogen hydrolase</fullName>
    </submittedName>
</protein>
<dbReference type="InterPro" id="IPR000132">
    <property type="entry name" value="Nitrilase/CN_hydratase_CS"/>
</dbReference>